<dbReference type="EMBL" id="LMVM01000039">
    <property type="protein sequence ID" value="PAV03302.1"/>
    <property type="molecule type" value="Genomic_DNA"/>
</dbReference>
<comment type="caution">
    <text evidence="1">The sequence shown here is derived from an EMBL/GenBank/DDBJ whole genome shotgun (WGS) entry which is preliminary data.</text>
</comment>
<dbReference type="GeneID" id="300260947"/>
<protein>
    <recommendedName>
        <fullName evidence="3">DUF2097 domain-containing protein</fullName>
    </recommendedName>
</protein>
<name>A0A2A2H1P9_METBR</name>
<accession>A0A2A2H1P9</accession>
<reference evidence="1 2" key="1">
    <citation type="journal article" date="2017" name="BMC Genomics">
        <title>Genomic analysis of methanogenic archaea reveals a shift towards energy conservation.</title>
        <authorList>
            <person name="Gilmore S.P."/>
            <person name="Henske J.K."/>
            <person name="Sexton J.A."/>
            <person name="Solomon K.V."/>
            <person name="Seppala S."/>
            <person name="Yoo J.I."/>
            <person name="Huyett L.M."/>
            <person name="Pressman A."/>
            <person name="Cogan J.Z."/>
            <person name="Kivenson V."/>
            <person name="Peng X."/>
            <person name="Tan Y."/>
            <person name="Valentine D.L."/>
            <person name="O'Malley M.A."/>
        </authorList>
    </citation>
    <scope>NUCLEOTIDE SEQUENCE [LARGE SCALE GENOMIC DNA]</scope>
    <source>
        <strain evidence="1 2">M.o.H.</strain>
    </source>
</reference>
<dbReference type="OrthoDB" id="73747at2157"/>
<dbReference type="Pfam" id="PF09870">
    <property type="entry name" value="DUF2097"/>
    <property type="match status" value="1"/>
</dbReference>
<proteinExistence type="predicted"/>
<evidence type="ECO:0008006" key="3">
    <source>
        <dbReference type="Google" id="ProtNLM"/>
    </source>
</evidence>
<gene>
    <name evidence="1" type="ORF">ASJ80_04685</name>
</gene>
<dbReference type="AlphaFoldDB" id="A0A2A2H1P9"/>
<keyword evidence="2" id="KW-1185">Reference proteome</keyword>
<dbReference type="InterPro" id="IPR019208">
    <property type="entry name" value="DUF2097"/>
</dbReference>
<dbReference type="Proteomes" id="UP000217784">
    <property type="component" value="Unassembled WGS sequence"/>
</dbReference>
<organism evidence="1 2">
    <name type="scientific">Methanobacterium bryantii</name>
    <dbReference type="NCBI Taxonomy" id="2161"/>
    <lineage>
        <taxon>Archaea</taxon>
        <taxon>Methanobacteriati</taxon>
        <taxon>Methanobacteriota</taxon>
        <taxon>Methanomada group</taxon>
        <taxon>Methanobacteria</taxon>
        <taxon>Methanobacteriales</taxon>
        <taxon>Methanobacteriaceae</taxon>
        <taxon>Methanobacterium</taxon>
    </lineage>
</organism>
<evidence type="ECO:0000313" key="1">
    <source>
        <dbReference type="EMBL" id="PAV03302.1"/>
    </source>
</evidence>
<sequence>MEKEITMDCDAAIEYIKNNVKTYDNIELSYNRVYTPGEVINVETECLKDRETCSVMVQVQGDTLNSTIEIDLEEVKDDLIEIRHTPKGQENVTVIVIDRCGD</sequence>
<evidence type="ECO:0000313" key="2">
    <source>
        <dbReference type="Proteomes" id="UP000217784"/>
    </source>
</evidence>
<dbReference type="RefSeq" id="WP_048081397.1">
    <property type="nucleotide sequence ID" value="NZ_LMVM01000039.1"/>
</dbReference>